<feature type="compositionally biased region" description="Basic residues" evidence="1">
    <location>
        <begin position="500"/>
        <end position="521"/>
    </location>
</feature>
<comment type="caution">
    <text evidence="3">The sequence shown here is derived from an EMBL/GenBank/DDBJ whole genome shotgun (WGS) entry which is preliminary data.</text>
</comment>
<dbReference type="AlphaFoldDB" id="A0AA91T0N8"/>
<proteinExistence type="predicted"/>
<feature type="region of interest" description="Disordered" evidence="1">
    <location>
        <begin position="440"/>
        <end position="521"/>
    </location>
</feature>
<dbReference type="InterPro" id="IPR018829">
    <property type="entry name" value="DUF2433"/>
</dbReference>
<organism evidence="3 4">
    <name type="scientific">Clavispora lusitaniae</name>
    <name type="common">Candida lusitaniae</name>
    <dbReference type="NCBI Taxonomy" id="36911"/>
    <lineage>
        <taxon>Eukaryota</taxon>
        <taxon>Fungi</taxon>
        <taxon>Dikarya</taxon>
        <taxon>Ascomycota</taxon>
        <taxon>Saccharomycotina</taxon>
        <taxon>Pichiomycetes</taxon>
        <taxon>Metschnikowiaceae</taxon>
        <taxon>Clavispora</taxon>
    </lineage>
</organism>
<dbReference type="PANTHER" id="PTHR31987">
    <property type="entry name" value="GLUTAMINASE A-RELATED"/>
    <property type="match status" value="1"/>
</dbReference>
<feature type="compositionally biased region" description="Basic and acidic residues" evidence="1">
    <location>
        <begin position="473"/>
        <end position="488"/>
    </location>
</feature>
<dbReference type="EMBL" id="LYUB02000014">
    <property type="protein sequence ID" value="OVF07235.1"/>
    <property type="molecule type" value="Genomic_DNA"/>
</dbReference>
<protein>
    <submittedName>
        <fullName evidence="3">Metallophosphoesterase</fullName>
    </submittedName>
</protein>
<dbReference type="KEGG" id="clus:A9F13_14g00671"/>
<gene>
    <name evidence="3" type="ORF">A9F13_14g00671</name>
</gene>
<evidence type="ECO:0000256" key="1">
    <source>
        <dbReference type="SAM" id="MobiDB-lite"/>
    </source>
</evidence>
<name>A0AA91T0N8_CLALS</name>
<feature type="domain" description="DUF2433" evidence="2">
    <location>
        <begin position="261"/>
        <end position="386"/>
    </location>
</feature>
<accession>A0AA91T0N8</accession>
<sequence>MSGGLRLVAVSDIQGNWDALDLIAGQHKAGAIIHTGNFGFWNSGTVGRASDVGYLKQIVAFSDVLPQKTVLALNNLSTINGSAAHKSGDKPVESPDFKDELAKVESLSHMDKYISGEKTLPCPVYTIVGPLDDPVIVEEVMCGAVDIPNLHIVSHDQAYTLKVSENGPDVQLYGLGGNLKVHSLFDNGSVDGRLCGKVGDLWITLAQVAHLFLNHQSLQENGPSIKIFMSHSPVIKTPLLEHLAIITGADFTISQGLHFKYPVSGNGMSFVDSMGGSAGYIENYRSKFSRLRMILGELWLVIKDDVNRILAADTEMRNLIELGLSLFDKIPVTIGDSTESIVKLTLGAAEEENADDMEVSKLSLKKINDMYFSAYYNLWHFNLCDHMINTGMSDRQAVDHEEMSDEREEEPTEFNVMVFSLSPKGNFRLVHCNSQGFNFQVPKATPGTETETSGNSSDEGTVRAQEYSPEYDGEAKTDRSDDIRRTKELLNSTYKDYRARGRGRGRGARGARGGKRGRPAR</sequence>
<dbReference type="Proteomes" id="UP000195602">
    <property type="component" value="Unassembled WGS sequence"/>
</dbReference>
<feature type="compositionally biased region" description="Polar residues" evidence="1">
    <location>
        <begin position="447"/>
        <end position="459"/>
    </location>
</feature>
<evidence type="ECO:0000313" key="4">
    <source>
        <dbReference type="Proteomes" id="UP000195602"/>
    </source>
</evidence>
<evidence type="ECO:0000259" key="2">
    <source>
        <dbReference type="Pfam" id="PF10360"/>
    </source>
</evidence>
<dbReference type="PANTHER" id="PTHR31987:SF11">
    <property type="entry name" value="DUF2433 DOMAIN-CONTAINING PROTEIN"/>
    <property type="match status" value="1"/>
</dbReference>
<dbReference type="Pfam" id="PF10360">
    <property type="entry name" value="DUF2433"/>
    <property type="match status" value="1"/>
</dbReference>
<evidence type="ECO:0000313" key="3">
    <source>
        <dbReference type="EMBL" id="OVF07235.1"/>
    </source>
</evidence>
<reference evidence="3 4" key="1">
    <citation type="submission" date="2017-04" db="EMBL/GenBank/DDBJ databases">
        <title>Draft genome of the yeast Clavispora lusitaniae type strain CBS 6936.</title>
        <authorList>
            <person name="Durrens P."/>
            <person name="Klopp C."/>
            <person name="Biteau N."/>
            <person name="Fitton-Ouhabi V."/>
            <person name="Dementhon K."/>
            <person name="Accoceberry I."/>
            <person name="Sherman D.J."/>
            <person name="Noel T."/>
        </authorList>
    </citation>
    <scope>NUCLEOTIDE SEQUENCE [LARGE SCALE GENOMIC DNA]</scope>
    <source>
        <strain evidence="3 4">CBS 6936</strain>
    </source>
</reference>
<dbReference type="InterPro" id="IPR052743">
    <property type="entry name" value="Glutaminase_GtaA"/>
</dbReference>